<reference evidence="8 9" key="2">
    <citation type="journal article" date="2018" name="Org. Biomol. Chem.">
        <title>Unveiling sequential late-stage methyltransferase reactions in the meleagrin/oxaline biosynthetic pathway.</title>
        <authorList>
            <person name="Newmister S.A."/>
            <person name="Romminger S."/>
            <person name="Schmidt J.J."/>
            <person name="Williams R.M."/>
            <person name="Smith J.L."/>
            <person name="Berlinck R.G.S."/>
            <person name="Sherman D.H."/>
        </authorList>
    </citation>
    <scope>X-RAY CRYSTALLOGRAPHY (2.40 ANGSTROMS) IN COMPLEX WITH S-ADENOSYL-L-HOMOCYSTEINE AND S-ADENOSYL-L-METHIONINE</scope>
</reference>
<dbReference type="InterPro" id="IPR036388">
    <property type="entry name" value="WH-like_DNA-bd_sf"/>
</dbReference>
<feature type="binding site" evidence="8">
    <location>
        <position position="292"/>
    </location>
    <ligand>
        <name>S-adenosyl-L-methionine</name>
        <dbReference type="ChEBI" id="CHEBI:59789"/>
    </ligand>
</feature>
<feature type="binding site" evidence="8">
    <location>
        <position position="246"/>
    </location>
    <ligand>
        <name>S-adenosyl-L-methionine</name>
        <dbReference type="ChEBI" id="CHEBI:59789"/>
    </ligand>
</feature>
<dbReference type="InterPro" id="IPR036390">
    <property type="entry name" value="WH_DNA-bd_sf"/>
</dbReference>
<feature type="domain" description="O-methyltransferase dimerisation" evidence="6">
    <location>
        <begin position="67"/>
        <end position="141"/>
    </location>
</feature>
<dbReference type="PDBsum" id="5W7R"/>
<dbReference type="InterPro" id="IPR016461">
    <property type="entry name" value="COMT-like"/>
</dbReference>
<evidence type="ECO:0000256" key="3">
    <source>
        <dbReference type="ARBA" id="ARBA00022691"/>
    </source>
</evidence>
<dbReference type="PANTHER" id="PTHR43712">
    <property type="entry name" value="PUTATIVE (AFU_ORTHOLOGUE AFUA_4G14580)-RELATED"/>
    <property type="match status" value="1"/>
</dbReference>
<dbReference type="PANTHER" id="PTHR43712:SF1">
    <property type="entry name" value="HYPOTHETICAL O-METHYLTRANSFERASE (EUROFUNG)-RELATED"/>
    <property type="match status" value="1"/>
</dbReference>
<evidence type="ECO:0000256" key="4">
    <source>
        <dbReference type="PIRSR" id="PIRSR005739-1"/>
    </source>
</evidence>
<feature type="active site" description="Proton acceptor" evidence="4">
    <location>
        <position position="313"/>
    </location>
</feature>
<keyword evidence="2" id="KW-0808">Transferase</keyword>
<evidence type="ECO:0000259" key="5">
    <source>
        <dbReference type="Pfam" id="PF00891"/>
    </source>
</evidence>
<dbReference type="PDBsum" id="5W7S"/>
<dbReference type="SUPFAM" id="SSF53335">
    <property type="entry name" value="S-adenosyl-L-methionine-dependent methyltransferases"/>
    <property type="match status" value="1"/>
</dbReference>
<feature type="binding site" evidence="9">
    <location>
        <position position="293"/>
    </location>
    <ligand>
        <name>S-adenosyl-L-homocysteine</name>
        <dbReference type="ChEBI" id="CHEBI:57856"/>
    </ligand>
</feature>
<reference evidence="7" key="1">
    <citation type="journal article" date="2016" name="J. Am. Chem. Soc.">
        <title>OxaD, a versatile indolic nitrone synthase from the marine-derived fungus Penicillium oxalicum F30.</title>
        <authorList>
            <person name="Newmister S.A."/>
            <person name="Gober C.M."/>
            <person name="Romminger S."/>
            <person name="Yu F."/>
            <person name="Tripathi A."/>
            <person name="Parra L.L."/>
            <person name="Williams R.M."/>
            <person name="Berlinck R.G."/>
            <person name="Joullie M.M."/>
            <person name="Sherman D.H."/>
        </authorList>
    </citation>
    <scope>NUCLEOTIDE SEQUENCE</scope>
    <source>
        <strain evidence="7">F30</strain>
    </source>
</reference>
<dbReference type="SMR" id="A0A1B2TT09"/>
<evidence type="ECO:0000313" key="7">
    <source>
        <dbReference type="EMBL" id="AOC84387.1"/>
    </source>
</evidence>
<dbReference type="PROSITE" id="PS51683">
    <property type="entry name" value="SAM_OMT_II"/>
    <property type="match status" value="1"/>
</dbReference>
<dbReference type="InterPro" id="IPR029063">
    <property type="entry name" value="SAM-dependent_MTases_sf"/>
</dbReference>
<feature type="binding site" evidence="9">
    <location>
        <position position="309"/>
    </location>
    <ligand>
        <name>S-adenosyl-L-homocysteine</name>
        <dbReference type="ChEBI" id="CHEBI:57856"/>
    </ligand>
</feature>
<name>A0A1B2TT09_PENOX</name>
<dbReference type="PDB" id="5W7R">
    <property type="method" value="X-ray"/>
    <property type="resolution" value="2.50 A"/>
    <property type="chains" value="A=1-405"/>
</dbReference>
<feature type="binding site" evidence="8">
    <location>
        <position position="293"/>
    </location>
    <ligand>
        <name>S-adenosyl-L-methionine</name>
        <dbReference type="ChEBI" id="CHEBI:59789"/>
    </ligand>
</feature>
<proteinExistence type="evidence at protein level"/>
<feature type="binding site" evidence="8">
    <location>
        <position position="309"/>
    </location>
    <ligand>
        <name>S-adenosyl-L-methionine</name>
        <dbReference type="ChEBI" id="CHEBI:59789"/>
    </ligand>
</feature>
<evidence type="ECO:0000256" key="1">
    <source>
        <dbReference type="ARBA" id="ARBA00022603"/>
    </source>
</evidence>
<dbReference type="GO" id="GO:0044550">
    <property type="term" value="P:secondary metabolite biosynthetic process"/>
    <property type="evidence" value="ECO:0007669"/>
    <property type="project" value="UniProtKB-ARBA"/>
</dbReference>
<feature type="binding site" evidence="9">
    <location>
        <position position="292"/>
    </location>
    <ligand>
        <name>S-adenosyl-L-homocysteine</name>
        <dbReference type="ChEBI" id="CHEBI:57856"/>
    </ligand>
</feature>
<evidence type="ECO:0007829" key="9">
    <source>
        <dbReference type="PDB" id="5W7R"/>
    </source>
</evidence>
<evidence type="ECO:0000259" key="6">
    <source>
        <dbReference type="Pfam" id="PF08100"/>
    </source>
</evidence>
<feature type="binding site" evidence="8">
    <location>
        <position position="269"/>
    </location>
    <ligand>
        <name>S-adenosyl-L-methionine</name>
        <dbReference type="ChEBI" id="CHEBI:59789"/>
    </ligand>
</feature>
<dbReference type="PIRSF" id="PIRSF005739">
    <property type="entry name" value="O-mtase"/>
    <property type="match status" value="1"/>
</dbReference>
<feature type="binding site" evidence="9">
    <location>
        <position position="269"/>
    </location>
    <ligand>
        <name>S-adenosyl-L-homocysteine</name>
        <dbReference type="ChEBI" id="CHEBI:57856"/>
    </ligand>
</feature>
<keyword evidence="8 9" id="KW-0002">3D-structure</keyword>
<feature type="binding site" evidence="9">
    <location>
        <position position="310"/>
    </location>
    <ligand>
        <name>S-adenosyl-L-homocysteine</name>
        <dbReference type="ChEBI" id="CHEBI:57856"/>
    </ligand>
</feature>
<dbReference type="Gene3D" id="1.10.10.10">
    <property type="entry name" value="Winged helix-like DNA-binding domain superfamily/Winged helix DNA-binding domain"/>
    <property type="match status" value="1"/>
</dbReference>
<dbReference type="InterPro" id="IPR012967">
    <property type="entry name" value="COMT_dimerisation"/>
</dbReference>
<feature type="binding site" evidence="9">
    <location>
        <position position="246"/>
    </location>
    <ligand>
        <name>S-adenosyl-L-homocysteine</name>
        <dbReference type="ChEBI" id="CHEBI:57856"/>
    </ligand>
</feature>
<dbReference type="SUPFAM" id="SSF46785">
    <property type="entry name" value="Winged helix' DNA-binding domain"/>
    <property type="match status" value="1"/>
</dbReference>
<feature type="domain" description="O-methyltransferase C-terminal" evidence="5">
    <location>
        <begin position="182"/>
        <end position="384"/>
    </location>
</feature>
<dbReference type="GO" id="GO:0046983">
    <property type="term" value="F:protein dimerization activity"/>
    <property type="evidence" value="ECO:0007669"/>
    <property type="project" value="InterPro"/>
</dbReference>
<keyword evidence="3 8" id="KW-0949">S-adenosyl-L-methionine</keyword>
<feature type="binding site" evidence="8">
    <location>
        <position position="310"/>
    </location>
    <ligand>
        <name>S-adenosyl-L-methionine</name>
        <dbReference type="ChEBI" id="CHEBI:59789"/>
    </ligand>
</feature>
<dbReference type="AlphaFoldDB" id="A0A1B2TT09"/>
<dbReference type="GO" id="GO:0008171">
    <property type="term" value="F:O-methyltransferase activity"/>
    <property type="evidence" value="ECO:0007669"/>
    <property type="project" value="InterPro"/>
</dbReference>
<organism evidence="7">
    <name type="scientific">Penicillium oxalicum</name>
    <dbReference type="NCBI Taxonomy" id="69781"/>
    <lineage>
        <taxon>Eukaryota</taxon>
        <taxon>Fungi</taxon>
        <taxon>Dikarya</taxon>
        <taxon>Ascomycota</taxon>
        <taxon>Pezizomycotina</taxon>
        <taxon>Eurotiomycetes</taxon>
        <taxon>Eurotiomycetidae</taxon>
        <taxon>Eurotiales</taxon>
        <taxon>Aspergillaceae</taxon>
        <taxon>Penicillium</taxon>
    </lineage>
</organism>
<keyword evidence="1" id="KW-0489">Methyltransferase</keyword>
<dbReference type="InterPro" id="IPR001077">
    <property type="entry name" value="COMT_C"/>
</dbReference>
<protein>
    <submittedName>
        <fullName evidence="7">OxaC</fullName>
    </submittedName>
</protein>
<sequence length="405" mass="44538">MTFSNADAQKIAVQKDVDEVVAAAQRFLHGSGNATSDEAKVDLQKKASNLVQTIRGPIPAALSSMEDIVKVASLRTLFEAGVFHAMPKGGASMTASEISAQTGLDKGILIRLMRAVTPLGPFHEVGEEEYAHTPFSEAYLTADIAGCFPVMSNFIFGPVLQICDFLRQNNWKDAITTRNNPFTLAHNCPGETMFEHLYKNSKNVAPVTKAEAADVDQIAMDLYPWEERLSDAKGSNATLVDIAGSHGNGTRAIMALAPKLNGCRFIVQDLEPVIGEHSQALRAEGIEPQVYDFLKQEQPVHGASIYYFRRVFHDWPDLPEGKKILDNTRAAMSREHSRILIHDIIVPEIGATMSHAWQDLSLMAIGGMERTEKDFARLLDIAGLALVKVWRKPGDMMGIIEARLK</sequence>
<dbReference type="GO" id="GO:0032259">
    <property type="term" value="P:methylation"/>
    <property type="evidence" value="ECO:0007669"/>
    <property type="project" value="UniProtKB-KW"/>
</dbReference>
<evidence type="ECO:0007829" key="8">
    <source>
        <dbReference type="PDB" id="5W7P"/>
    </source>
</evidence>
<evidence type="ECO:0000256" key="2">
    <source>
        <dbReference type="ARBA" id="ARBA00022679"/>
    </source>
</evidence>
<dbReference type="PDB" id="5W7P">
    <property type="method" value="X-ray"/>
    <property type="resolution" value="2.40 A"/>
    <property type="chains" value="A=1-405"/>
</dbReference>
<dbReference type="Pfam" id="PF00891">
    <property type="entry name" value="Methyltransf_2"/>
    <property type="match status" value="1"/>
</dbReference>
<dbReference type="PDB" id="5W7S">
    <property type="method" value="X-ray"/>
    <property type="resolution" value="2.95 A"/>
    <property type="chains" value="A=1-405"/>
</dbReference>
<dbReference type="EMBL" id="KX601657">
    <property type="protein sequence ID" value="AOC84387.1"/>
    <property type="molecule type" value="Genomic_DNA"/>
</dbReference>
<accession>A0A1B2TT09</accession>
<feature type="binding site" evidence="9">
    <location>
        <position position="198"/>
    </location>
    <ligand>
        <name>S-adenosyl-L-homocysteine</name>
        <dbReference type="ChEBI" id="CHEBI:57856"/>
    </ligand>
</feature>
<dbReference type="Gene3D" id="3.40.50.150">
    <property type="entry name" value="Vaccinia Virus protein VP39"/>
    <property type="match status" value="1"/>
</dbReference>
<dbReference type="PDBsum" id="5W7P"/>
<dbReference type="Pfam" id="PF08100">
    <property type="entry name" value="Dimerisation"/>
    <property type="match status" value="1"/>
</dbReference>